<dbReference type="RefSeq" id="XP_009690167.1">
    <property type="nucleotide sequence ID" value="XM_009691872.1"/>
</dbReference>
<organism evidence="1 2">
    <name type="scientific">Theileria orientalis strain Shintoku</name>
    <dbReference type="NCBI Taxonomy" id="869250"/>
    <lineage>
        <taxon>Eukaryota</taxon>
        <taxon>Sar</taxon>
        <taxon>Alveolata</taxon>
        <taxon>Apicomplexa</taxon>
        <taxon>Aconoidasida</taxon>
        <taxon>Piroplasmida</taxon>
        <taxon>Theileriidae</taxon>
        <taxon>Theileria</taxon>
    </lineage>
</organism>
<gene>
    <name evidence="1" type="ORF">TOT_020000138</name>
</gene>
<evidence type="ECO:0000313" key="1">
    <source>
        <dbReference type="EMBL" id="BAM39866.1"/>
    </source>
</evidence>
<sequence>MLAYDTSVKHLPTTLAFDAVRPHTASRLAPPLSPTAPAAVPDACALSYPWHQSAFIQTHT</sequence>
<dbReference type="GeneID" id="20714318"/>
<keyword evidence="2" id="KW-1185">Reference proteome</keyword>
<dbReference type="EMBL" id="AP011947">
    <property type="protein sequence ID" value="BAM39866.1"/>
    <property type="molecule type" value="Genomic_DNA"/>
</dbReference>
<evidence type="ECO:0000313" key="2">
    <source>
        <dbReference type="Proteomes" id="UP000003786"/>
    </source>
</evidence>
<protein>
    <submittedName>
        <fullName evidence="1">Uncharacterized protein</fullName>
    </submittedName>
</protein>
<dbReference type="Proteomes" id="UP000003786">
    <property type="component" value="Chromosome 2"/>
</dbReference>
<accession>J4C358</accession>
<dbReference type="VEuPathDB" id="PiroplasmaDB:TOT_020000138"/>
<dbReference type="AlphaFoldDB" id="J4C358"/>
<name>J4C358_THEOR</name>
<reference evidence="1 2" key="1">
    <citation type="journal article" date="2012" name="MBio">
        <title>Comparative genome analysis of three eukaryotic parasites with differing abilities to transform leukocytes reveals key mediators of Theileria-induced leukocyte transformation.</title>
        <authorList>
            <person name="Hayashida K."/>
            <person name="Hara Y."/>
            <person name="Abe T."/>
            <person name="Yamasaki C."/>
            <person name="Toyoda A."/>
            <person name="Kosuge T."/>
            <person name="Suzuki Y."/>
            <person name="Sato Y."/>
            <person name="Kawashima S."/>
            <person name="Katayama T."/>
            <person name="Wakaguri H."/>
            <person name="Inoue N."/>
            <person name="Homma K."/>
            <person name="Tada-Umezaki M."/>
            <person name="Yagi Y."/>
            <person name="Fujii Y."/>
            <person name="Habara T."/>
            <person name="Kanehisa M."/>
            <person name="Watanabe H."/>
            <person name="Ito K."/>
            <person name="Gojobori T."/>
            <person name="Sugawara H."/>
            <person name="Imanishi T."/>
            <person name="Weir W."/>
            <person name="Gardner M."/>
            <person name="Pain A."/>
            <person name="Shiels B."/>
            <person name="Hattori M."/>
            <person name="Nene V."/>
            <person name="Sugimoto C."/>
        </authorList>
    </citation>
    <scope>NUCLEOTIDE SEQUENCE [LARGE SCALE GENOMIC DNA]</scope>
    <source>
        <strain evidence="1 2">Shintoku</strain>
    </source>
</reference>
<proteinExistence type="predicted"/>
<dbReference type="KEGG" id="tot:TOT_020000138"/>